<comment type="caution">
    <text evidence="3">The sequence shown here is derived from an EMBL/GenBank/DDBJ whole genome shotgun (WGS) entry which is preliminary data.</text>
</comment>
<evidence type="ECO:0000313" key="3">
    <source>
        <dbReference type="EMBL" id="ETR70225.1"/>
    </source>
</evidence>
<proteinExistence type="inferred from homology"/>
<accession>A0A1V1P661</accession>
<dbReference type="PANTHER" id="PTHR34047:SF8">
    <property type="entry name" value="PROTEIN YKFC"/>
    <property type="match status" value="1"/>
</dbReference>
<dbReference type="Proteomes" id="UP000189670">
    <property type="component" value="Unassembled WGS sequence"/>
</dbReference>
<dbReference type="Pfam" id="PF00078">
    <property type="entry name" value="RVT_1"/>
    <property type="match status" value="1"/>
</dbReference>
<keyword evidence="3" id="KW-0808">Transferase</keyword>
<comment type="similarity">
    <text evidence="1">Belongs to the bacterial reverse transcriptase family.</text>
</comment>
<reference evidence="4" key="1">
    <citation type="submission" date="2012-11" db="EMBL/GenBank/DDBJ databases">
        <authorList>
            <person name="Lucero-Rivera Y.E."/>
            <person name="Tovar-Ramirez D."/>
        </authorList>
    </citation>
    <scope>NUCLEOTIDE SEQUENCE [LARGE SCALE GENOMIC DNA]</scope>
    <source>
        <strain evidence="4">Araruama</strain>
    </source>
</reference>
<dbReference type="InterPro" id="IPR043128">
    <property type="entry name" value="Rev_trsase/Diguanyl_cyclase"/>
</dbReference>
<dbReference type="AlphaFoldDB" id="A0A1V1P661"/>
<dbReference type="InterPro" id="IPR051083">
    <property type="entry name" value="GrpII_Intron_Splice-Mob/Def"/>
</dbReference>
<dbReference type="GO" id="GO:0003964">
    <property type="term" value="F:RNA-directed DNA polymerase activity"/>
    <property type="evidence" value="ECO:0007669"/>
    <property type="project" value="UniProtKB-KW"/>
</dbReference>
<protein>
    <submittedName>
        <fullName evidence="3">RNA-directed DNA polymerase (Reverse transcriptase)</fullName>
    </submittedName>
</protein>
<keyword evidence="3" id="KW-0695">RNA-directed DNA polymerase</keyword>
<dbReference type="Gene3D" id="3.30.70.270">
    <property type="match status" value="1"/>
</dbReference>
<dbReference type="EMBL" id="ATBP01000463">
    <property type="protein sequence ID" value="ETR70225.1"/>
    <property type="molecule type" value="Genomic_DNA"/>
</dbReference>
<keyword evidence="3" id="KW-0548">Nucleotidyltransferase</keyword>
<dbReference type="PANTHER" id="PTHR34047">
    <property type="entry name" value="NUCLEAR INTRON MATURASE 1, MITOCHONDRIAL-RELATED"/>
    <property type="match status" value="1"/>
</dbReference>
<dbReference type="CDD" id="cd01651">
    <property type="entry name" value="RT_G2_intron"/>
    <property type="match status" value="1"/>
</dbReference>
<sequence>MLKYHSLIDKVYNYQNLQKAFNCGKRRKGCSGPDNVSWKEYGENLENNLTQLAFGLKSGSFKFSLPDALDIIDFQGKMLHLHIWNVEDRIVQRSIKNVLSPIFEREFHDFSYGYRPKRGYAQAKKKVRKIYSELIHPWVVVADIRKLSASINRRRLKRLFCLRIADSKLIRLIEQAIFSLDIPGLPLGCCLSPLMYDVYLHEIDKILNNKMLIIRYGDNIMTFSKSQSNALNNLREINVATNCVELELNKEKQKFYSILH</sequence>
<dbReference type="InterPro" id="IPR000477">
    <property type="entry name" value="RT_dom"/>
</dbReference>
<dbReference type="SUPFAM" id="SSF56672">
    <property type="entry name" value="DNA/RNA polymerases"/>
    <property type="match status" value="1"/>
</dbReference>
<dbReference type="InterPro" id="IPR043502">
    <property type="entry name" value="DNA/RNA_pol_sf"/>
</dbReference>
<evidence type="ECO:0000259" key="2">
    <source>
        <dbReference type="PROSITE" id="PS50878"/>
    </source>
</evidence>
<evidence type="ECO:0000256" key="1">
    <source>
        <dbReference type="ARBA" id="ARBA00034120"/>
    </source>
</evidence>
<evidence type="ECO:0000313" key="4">
    <source>
        <dbReference type="Proteomes" id="UP000189670"/>
    </source>
</evidence>
<dbReference type="PROSITE" id="PS50878">
    <property type="entry name" value="RT_POL"/>
    <property type="match status" value="1"/>
</dbReference>
<gene>
    <name evidence="3" type="ORF">OMM_03396</name>
</gene>
<feature type="domain" description="Reverse transcriptase" evidence="2">
    <location>
        <begin position="1"/>
        <end position="260"/>
    </location>
</feature>
<organism evidence="3 4">
    <name type="scientific">Candidatus Magnetoglobus multicellularis str. Araruama</name>
    <dbReference type="NCBI Taxonomy" id="890399"/>
    <lineage>
        <taxon>Bacteria</taxon>
        <taxon>Pseudomonadati</taxon>
        <taxon>Thermodesulfobacteriota</taxon>
        <taxon>Desulfobacteria</taxon>
        <taxon>Desulfobacterales</taxon>
        <taxon>Desulfobacteraceae</taxon>
        <taxon>Candidatus Magnetoglobus</taxon>
    </lineage>
</organism>
<name>A0A1V1P661_9BACT</name>